<evidence type="ECO:0000259" key="4">
    <source>
        <dbReference type="PROSITE" id="PS50144"/>
    </source>
</evidence>
<dbReference type="InterPro" id="IPR002083">
    <property type="entry name" value="MATH/TRAF_dom"/>
</dbReference>
<dbReference type="InterPro" id="IPR008974">
    <property type="entry name" value="TRAF-like"/>
</dbReference>
<feature type="domain" description="BTB" evidence="3">
    <location>
        <begin position="235"/>
        <end position="302"/>
    </location>
</feature>
<gene>
    <name evidence="5" type="ORF">LUZ62_020856</name>
</gene>
<dbReference type="PROSITE" id="PS50097">
    <property type="entry name" value="BTB"/>
    <property type="match status" value="1"/>
</dbReference>
<accession>A0AAV8GXA7</accession>
<dbReference type="PANTHER" id="PTHR26379">
    <property type="entry name" value="BTB/POZ AND MATH DOMAIN-CONTAINING PROTEIN 1"/>
    <property type="match status" value="1"/>
</dbReference>
<dbReference type="AlphaFoldDB" id="A0AAV8GXA7"/>
<evidence type="ECO:0000313" key="6">
    <source>
        <dbReference type="Proteomes" id="UP001140206"/>
    </source>
</evidence>
<evidence type="ECO:0000256" key="1">
    <source>
        <dbReference type="ARBA" id="ARBA00004906"/>
    </source>
</evidence>
<dbReference type="Gene3D" id="2.60.210.10">
    <property type="entry name" value="Apoptosis, Tumor Necrosis Factor Receptor Associated Protein 2, Chain A"/>
    <property type="match status" value="1"/>
</dbReference>
<feature type="domain" description="MATH" evidence="4">
    <location>
        <begin position="83"/>
        <end position="203"/>
    </location>
</feature>
<dbReference type="PANTHER" id="PTHR26379:SF187">
    <property type="entry name" value="OS07G0655300 PROTEIN"/>
    <property type="match status" value="1"/>
</dbReference>
<keyword evidence="6" id="KW-1185">Reference proteome</keyword>
<name>A0AAV8GXA7_9POAL</name>
<dbReference type="SMART" id="SM00225">
    <property type="entry name" value="BTB"/>
    <property type="match status" value="1"/>
</dbReference>
<comment type="similarity">
    <text evidence="2">Belongs to the Tdpoz family.</text>
</comment>
<dbReference type="Pfam" id="PF24570">
    <property type="entry name" value="BACK_BPM_SPOP"/>
    <property type="match status" value="1"/>
</dbReference>
<reference evidence="5" key="1">
    <citation type="submission" date="2022-08" db="EMBL/GenBank/DDBJ databases">
        <authorList>
            <person name="Marques A."/>
        </authorList>
    </citation>
    <scope>NUCLEOTIDE SEQUENCE</scope>
    <source>
        <strain evidence="5">RhyPub2mFocal</strain>
        <tissue evidence="5">Leaves</tissue>
    </source>
</reference>
<dbReference type="CDD" id="cd00121">
    <property type="entry name" value="MATH"/>
    <property type="match status" value="1"/>
</dbReference>
<comment type="pathway">
    <text evidence="1">Protein modification; protein ubiquitination.</text>
</comment>
<proteinExistence type="inferred from homology"/>
<evidence type="ECO:0000256" key="2">
    <source>
        <dbReference type="ARBA" id="ARBA00010846"/>
    </source>
</evidence>
<dbReference type="InterPro" id="IPR011333">
    <property type="entry name" value="SKP1/BTB/POZ_sf"/>
</dbReference>
<dbReference type="Pfam" id="PF00651">
    <property type="entry name" value="BTB"/>
    <property type="match status" value="1"/>
</dbReference>
<organism evidence="5 6">
    <name type="scientific">Rhynchospora pubera</name>
    <dbReference type="NCBI Taxonomy" id="906938"/>
    <lineage>
        <taxon>Eukaryota</taxon>
        <taxon>Viridiplantae</taxon>
        <taxon>Streptophyta</taxon>
        <taxon>Embryophyta</taxon>
        <taxon>Tracheophyta</taxon>
        <taxon>Spermatophyta</taxon>
        <taxon>Magnoliopsida</taxon>
        <taxon>Liliopsida</taxon>
        <taxon>Poales</taxon>
        <taxon>Cyperaceae</taxon>
        <taxon>Cyperoideae</taxon>
        <taxon>Rhynchosporeae</taxon>
        <taxon>Rhynchospora</taxon>
    </lineage>
</organism>
<dbReference type="Gene3D" id="1.25.40.420">
    <property type="match status" value="1"/>
</dbReference>
<dbReference type="SUPFAM" id="SSF49599">
    <property type="entry name" value="TRAF domain-like"/>
    <property type="match status" value="1"/>
</dbReference>
<dbReference type="Gene3D" id="3.30.710.10">
    <property type="entry name" value="Potassium Channel Kv1.1, Chain A"/>
    <property type="match status" value="1"/>
</dbReference>
<dbReference type="EMBL" id="JAMFTS010000001">
    <property type="protein sequence ID" value="KAJ4808290.1"/>
    <property type="molecule type" value="Genomic_DNA"/>
</dbReference>
<dbReference type="InterPro" id="IPR056423">
    <property type="entry name" value="BACK_BPM_SPOP"/>
</dbReference>
<sequence length="402" mass="45416">MGQLISTHDFDEETNLVSTDCSGNEIVSAWTGETNLVSNIDLFGEEMGLAGADEIDVTNLISTDETVHQFTNLISTDGSVHQFNVNYLKMKELSNGQCITSSIFESNGYKWTIHCYPKGIDKDEDNEDVALFLVLLNDFVKLYVGYALAISGKSASQPLIKTSASRGFQYASDIWGWKCFIKRTDLEERFVADDGYFQILCSIDTVDPKFNCTSHIPIGHVKEDIGNLWESGEMADVKFEVEGEIICAHKVILAAQSSVFKAELFRHMAEGNTECIRIENMKPEVFRALLRFIYNNSVDNERDTHLATSVMTQNLLVAATRYAIEGLIIRCEYYLMENLSLDTIIDVLILADRHCLFKLKEACLEFASSQENFIRLSLTDGYIHLAQAYFSLWLELKKKVIE</sequence>
<evidence type="ECO:0000259" key="3">
    <source>
        <dbReference type="PROSITE" id="PS50097"/>
    </source>
</evidence>
<dbReference type="SUPFAM" id="SSF54695">
    <property type="entry name" value="POZ domain"/>
    <property type="match status" value="1"/>
</dbReference>
<dbReference type="Proteomes" id="UP001140206">
    <property type="component" value="Chromosome 1"/>
</dbReference>
<dbReference type="InterPro" id="IPR000210">
    <property type="entry name" value="BTB/POZ_dom"/>
</dbReference>
<dbReference type="Pfam" id="PF22486">
    <property type="entry name" value="MATH_2"/>
    <property type="match status" value="1"/>
</dbReference>
<evidence type="ECO:0000313" key="5">
    <source>
        <dbReference type="EMBL" id="KAJ4808290.1"/>
    </source>
</evidence>
<dbReference type="GO" id="GO:0016567">
    <property type="term" value="P:protein ubiquitination"/>
    <property type="evidence" value="ECO:0007669"/>
    <property type="project" value="InterPro"/>
</dbReference>
<protein>
    <submittedName>
        <fullName evidence="5">BTB/POZ/MATH-domain protein</fullName>
    </submittedName>
</protein>
<comment type="caution">
    <text evidence="5">The sequence shown here is derived from an EMBL/GenBank/DDBJ whole genome shotgun (WGS) entry which is preliminary data.</text>
</comment>
<dbReference type="InterPro" id="IPR045005">
    <property type="entry name" value="BPM1-6"/>
</dbReference>
<dbReference type="PROSITE" id="PS50144">
    <property type="entry name" value="MATH"/>
    <property type="match status" value="1"/>
</dbReference>